<keyword evidence="3" id="KW-1185">Reference proteome</keyword>
<feature type="transmembrane region" description="Helical" evidence="1">
    <location>
        <begin position="129"/>
        <end position="151"/>
    </location>
</feature>
<feature type="transmembrane region" description="Helical" evidence="1">
    <location>
        <begin position="300"/>
        <end position="323"/>
    </location>
</feature>
<protein>
    <recommendedName>
        <fullName evidence="4">Glycosyltransferase RgtA/B/C/D-like domain-containing protein</fullName>
    </recommendedName>
</protein>
<dbReference type="AlphaFoldDB" id="A0A4U2YKP8"/>
<feature type="transmembrane region" description="Helical" evidence="1">
    <location>
        <begin position="200"/>
        <end position="219"/>
    </location>
</feature>
<dbReference type="EMBL" id="SZPY01000003">
    <property type="protein sequence ID" value="TKI61708.1"/>
    <property type="molecule type" value="Genomic_DNA"/>
</dbReference>
<keyword evidence="1" id="KW-0472">Membrane</keyword>
<name>A0A4U2YKP8_9ACTN</name>
<feature type="transmembrane region" description="Helical" evidence="1">
    <location>
        <begin position="105"/>
        <end position="123"/>
    </location>
</feature>
<feature type="transmembrane region" description="Helical" evidence="1">
    <location>
        <begin position="543"/>
        <end position="565"/>
    </location>
</feature>
<dbReference type="OrthoDB" id="3463898at2"/>
<dbReference type="Proteomes" id="UP000307808">
    <property type="component" value="Unassembled WGS sequence"/>
</dbReference>
<organism evidence="2 3">
    <name type="scientific">Nocardioides jishulii</name>
    <dbReference type="NCBI Taxonomy" id="2575440"/>
    <lineage>
        <taxon>Bacteria</taxon>
        <taxon>Bacillati</taxon>
        <taxon>Actinomycetota</taxon>
        <taxon>Actinomycetes</taxon>
        <taxon>Propionibacteriales</taxon>
        <taxon>Nocardioidaceae</taxon>
        <taxon>Nocardioides</taxon>
    </lineage>
</organism>
<reference evidence="2 3" key="1">
    <citation type="submission" date="2019-04" db="EMBL/GenBank/DDBJ databases">
        <authorList>
            <person name="Dong K."/>
        </authorList>
    </citation>
    <scope>NUCLEOTIDE SEQUENCE [LARGE SCALE GENOMIC DNA]</scope>
    <source>
        <strain evidence="3">dk3543</strain>
    </source>
</reference>
<feature type="transmembrane region" description="Helical" evidence="1">
    <location>
        <begin position="343"/>
        <end position="362"/>
    </location>
</feature>
<comment type="caution">
    <text evidence="2">The sequence shown here is derived from an EMBL/GenBank/DDBJ whole genome shotgun (WGS) entry which is preliminary data.</text>
</comment>
<dbReference type="RefSeq" id="WP_137066715.1">
    <property type="nucleotide sequence ID" value="NZ_CP040748.1"/>
</dbReference>
<feature type="transmembrane region" description="Helical" evidence="1">
    <location>
        <begin position="163"/>
        <end position="194"/>
    </location>
</feature>
<sequence length="566" mass="59857">MTVLGGRRLSRWPDLVLTIGVMLLVLGPVLFDRGFVLVGDMVFVPDQPWKDTWTGGDGGVPRAVPGDAIVSLLTTVVPGELLQRLVLTGTFIAAGAGMSRLTRNLPFLARAAGIVLFLWNPYVHERLAIGHWALLCGYAALPWVADAVATLRSDEGGRARHRAWALLVVALAVAGWGSPTGGVLTTVTALVLALGQWRTAARVLGLGLFVNLPWIVPAFGNGADQLPPDAFGVEAFASSSDTPFGVLGSLLTFGGIWKESIVPADRGDVLSATLGLALVLVAAYGWWASRRAPVLPWRQALALGLGSVLVAAVGGVGPLQGAVEWCVLHVPGGGLLRDGQKWVAPWVLVAAVGLSAAVARLAEWSTGRSGAGRAWLVCFLLAPVAALPSFALGLGGFLHSDEFPAQWHDVRAEMERLDVDDDLVVVLPFSTYRRFDWTPRTILDPAPRFFPGRMVTEDALTVPEGTVGGESALSARVRGADDADELADVLSAAGVRWALVHRSTEDVVLPAGTQVVAEGDQLTLLRLREPTGDAAYAGEWRPVAYAVLDLLVLCGTAGLALRLTLR</sequence>
<feature type="transmembrane region" description="Helical" evidence="1">
    <location>
        <begin position="12"/>
        <end position="31"/>
    </location>
</feature>
<proteinExistence type="predicted"/>
<feature type="transmembrane region" description="Helical" evidence="1">
    <location>
        <begin position="269"/>
        <end position="288"/>
    </location>
</feature>
<evidence type="ECO:0000256" key="1">
    <source>
        <dbReference type="SAM" id="Phobius"/>
    </source>
</evidence>
<feature type="transmembrane region" description="Helical" evidence="1">
    <location>
        <begin position="374"/>
        <end position="398"/>
    </location>
</feature>
<feature type="transmembrane region" description="Helical" evidence="1">
    <location>
        <begin position="231"/>
        <end position="257"/>
    </location>
</feature>
<keyword evidence="1" id="KW-0812">Transmembrane</keyword>
<keyword evidence="1" id="KW-1133">Transmembrane helix</keyword>
<gene>
    <name evidence="2" type="ORF">FC770_13185</name>
</gene>
<accession>A0A4U2YKP8</accession>
<evidence type="ECO:0000313" key="2">
    <source>
        <dbReference type="EMBL" id="TKI61708.1"/>
    </source>
</evidence>
<evidence type="ECO:0008006" key="4">
    <source>
        <dbReference type="Google" id="ProtNLM"/>
    </source>
</evidence>
<evidence type="ECO:0000313" key="3">
    <source>
        <dbReference type="Proteomes" id="UP000307808"/>
    </source>
</evidence>